<evidence type="ECO:0008006" key="4">
    <source>
        <dbReference type="Google" id="ProtNLM"/>
    </source>
</evidence>
<evidence type="ECO:0000256" key="1">
    <source>
        <dbReference type="RuleBase" id="RU000487"/>
    </source>
</evidence>
<dbReference type="AlphaFoldDB" id="A0A8H3DMA6"/>
<dbReference type="Proteomes" id="UP000663831">
    <property type="component" value="Unassembled WGS sequence"/>
</dbReference>
<evidence type="ECO:0000313" key="3">
    <source>
        <dbReference type="Proteomes" id="UP000663831"/>
    </source>
</evidence>
<feature type="non-terminal residue" evidence="2">
    <location>
        <position position="487"/>
    </location>
</feature>
<gene>
    <name evidence="2" type="ORF">RDB_LOCUS159173</name>
</gene>
<reference evidence="2" key="1">
    <citation type="submission" date="2021-01" db="EMBL/GenBank/DDBJ databases">
        <authorList>
            <person name="Kaushik A."/>
        </authorList>
    </citation>
    <scope>NUCLEOTIDE SEQUENCE</scope>
    <source>
        <strain evidence="2">AG3-1AP</strain>
    </source>
</reference>
<comment type="similarity">
    <text evidence="1">Belongs to the actin family.</text>
</comment>
<dbReference type="Gene3D" id="3.30.420.40">
    <property type="match status" value="3"/>
</dbReference>
<organism evidence="2 3">
    <name type="scientific">Rhizoctonia solani</name>
    <dbReference type="NCBI Taxonomy" id="456999"/>
    <lineage>
        <taxon>Eukaryota</taxon>
        <taxon>Fungi</taxon>
        <taxon>Dikarya</taxon>
        <taxon>Basidiomycota</taxon>
        <taxon>Agaricomycotina</taxon>
        <taxon>Agaricomycetes</taxon>
        <taxon>Cantharellales</taxon>
        <taxon>Ceratobasidiaceae</taxon>
        <taxon>Rhizoctonia</taxon>
    </lineage>
</organism>
<dbReference type="InterPro" id="IPR043129">
    <property type="entry name" value="ATPase_NBD"/>
</dbReference>
<dbReference type="EMBL" id="CAJMWV010007848">
    <property type="protein sequence ID" value="CAE6532060.1"/>
    <property type="molecule type" value="Genomic_DNA"/>
</dbReference>
<dbReference type="SMART" id="SM00268">
    <property type="entry name" value="ACTIN"/>
    <property type="match status" value="1"/>
</dbReference>
<name>A0A8H3DMA6_9AGAM</name>
<dbReference type="Pfam" id="PF00022">
    <property type="entry name" value="Actin"/>
    <property type="match status" value="1"/>
</dbReference>
<dbReference type="SUPFAM" id="SSF53067">
    <property type="entry name" value="Actin-like ATPase domain"/>
    <property type="match status" value="2"/>
</dbReference>
<dbReference type="FunFam" id="3.30.420.40:FF:000058">
    <property type="entry name" value="Putative actin-related protein 5"/>
    <property type="match status" value="1"/>
</dbReference>
<sequence>DGTKKDQISQIKRPSGCAHSIWHKRRTATWQLDLFTMVAYGGGKSNHTHKVEYTTNLDTDEVSALVLDIGTSTTRAGYAGDDVPKAVFPTTFGYTTHYSADENKEVRIHLGDEGVSLWRDGMEVGNPLQNGIVYDWTPIPPIINHAINRSLHCDPAEHPVLMTEPAWNTQANRERMAEILFEEFQVPAFYIANNGVLSAFAAGKGTALVIDIGKSVASIVPVSDGFVLRKGIAQSPLPPLAQTTAFTMLSSGNPNVGRPGATLTPHQLIASKQPVEVNALPSFNPRADRQKGTTSTWLSWAENREVEEWINGCVGVLDQGWNDQHASMRPPRHYEFPTGFNSVFSSERFIPGEVYFTHHHLGQGGTQLPPTLPQLIHACLNATEPDLRPALLNNVVLTGGNSLLPGMADRINNELMRLAGGCMPESIDTNIDQSKLKIHAPGNPTERRFAPWLGGSILASLGTFHQLWISKEEWKEHGPNIVAQRCK</sequence>
<dbReference type="InterPro" id="IPR020902">
    <property type="entry name" value="Actin/actin-like_CS"/>
</dbReference>
<dbReference type="Gene3D" id="3.90.640.10">
    <property type="entry name" value="Actin, Chain A, domain 4"/>
    <property type="match status" value="1"/>
</dbReference>
<dbReference type="CDD" id="cd13395">
    <property type="entry name" value="ASKHA_NBD_Arp4_ACTL6-like"/>
    <property type="match status" value="1"/>
</dbReference>
<dbReference type="InterPro" id="IPR004000">
    <property type="entry name" value="Actin"/>
</dbReference>
<dbReference type="PANTHER" id="PTHR11937">
    <property type="entry name" value="ACTIN"/>
    <property type="match status" value="1"/>
</dbReference>
<proteinExistence type="inferred from homology"/>
<dbReference type="FunFam" id="3.30.420.40:FF:000050">
    <property type="entry name" value="Actin, alpha skeletal muscle"/>
    <property type="match status" value="1"/>
</dbReference>
<comment type="caution">
    <text evidence="2">The sequence shown here is derived from an EMBL/GenBank/DDBJ whole genome shotgun (WGS) entry which is preliminary data.</text>
</comment>
<accession>A0A8H3DMA6</accession>
<dbReference type="PROSITE" id="PS01132">
    <property type="entry name" value="ACTINS_ACT_LIKE"/>
    <property type="match status" value="1"/>
</dbReference>
<evidence type="ECO:0000313" key="2">
    <source>
        <dbReference type="EMBL" id="CAE6532060.1"/>
    </source>
</evidence>
<dbReference type="PRINTS" id="PR00190">
    <property type="entry name" value="ACTIN"/>
</dbReference>
<protein>
    <recommendedName>
        <fullName evidence="4">Actin-related protein 4</fullName>
    </recommendedName>
</protein>